<evidence type="ECO:0000256" key="9">
    <source>
        <dbReference type="ARBA" id="ARBA00022683"/>
    </source>
</evidence>
<evidence type="ECO:0000256" key="7">
    <source>
        <dbReference type="ARBA" id="ARBA00022597"/>
    </source>
</evidence>
<evidence type="ECO:0000256" key="2">
    <source>
        <dbReference type="ARBA" id="ARBA00004429"/>
    </source>
</evidence>
<evidence type="ECO:0000313" key="18">
    <source>
        <dbReference type="Proteomes" id="UP000245444"/>
    </source>
</evidence>
<dbReference type="NCBIfam" id="TIGR01427">
    <property type="entry name" value="PTS_IIC_fructo"/>
    <property type="match status" value="1"/>
</dbReference>
<evidence type="ECO:0000256" key="10">
    <source>
        <dbReference type="ARBA" id="ARBA00022692"/>
    </source>
</evidence>
<feature type="domain" description="PTS EIIC type-2" evidence="16">
    <location>
        <begin position="245"/>
        <end position="578"/>
    </location>
</feature>
<keyword evidence="7" id="KW-0762">Sugar transport</keyword>
<keyword evidence="13 14" id="KW-0472">Membrane</keyword>
<dbReference type="InterPro" id="IPR050864">
    <property type="entry name" value="Bacterial_PTS_Sugar_Transport"/>
</dbReference>
<evidence type="ECO:0000256" key="4">
    <source>
        <dbReference type="ARBA" id="ARBA00022448"/>
    </source>
</evidence>
<dbReference type="InterPro" id="IPR006327">
    <property type="entry name" value="PTS_IIC_fruc"/>
</dbReference>
<dbReference type="OrthoDB" id="9782569at2"/>
<dbReference type="Pfam" id="PF02302">
    <property type="entry name" value="PTS_IIB"/>
    <property type="match status" value="1"/>
</dbReference>
<dbReference type="PROSITE" id="PS51099">
    <property type="entry name" value="PTS_EIIB_TYPE_2"/>
    <property type="match status" value="1"/>
</dbReference>
<evidence type="ECO:0000313" key="17">
    <source>
        <dbReference type="EMBL" id="AWN49670.1"/>
    </source>
</evidence>
<dbReference type="Gene3D" id="3.40.50.2300">
    <property type="match status" value="2"/>
</dbReference>
<dbReference type="CDD" id="cd05569">
    <property type="entry name" value="PTS_IIB_fructose"/>
    <property type="match status" value="1"/>
</dbReference>
<organism evidence="17 18">
    <name type="scientific">Methylobacterium terrae</name>
    <dbReference type="NCBI Taxonomy" id="2202827"/>
    <lineage>
        <taxon>Bacteria</taxon>
        <taxon>Pseudomonadati</taxon>
        <taxon>Pseudomonadota</taxon>
        <taxon>Alphaproteobacteria</taxon>
        <taxon>Hyphomicrobiales</taxon>
        <taxon>Methylobacteriaceae</taxon>
        <taxon>Methylobacterium</taxon>
    </lineage>
</organism>
<dbReference type="RefSeq" id="WP_109961934.1">
    <property type="nucleotide sequence ID" value="NZ_CP029553.1"/>
</dbReference>
<dbReference type="GO" id="GO:0005351">
    <property type="term" value="F:carbohydrate:proton symporter activity"/>
    <property type="evidence" value="ECO:0007669"/>
    <property type="project" value="InterPro"/>
</dbReference>
<dbReference type="InterPro" id="IPR036095">
    <property type="entry name" value="PTS_EIIB-like_sf"/>
</dbReference>
<feature type="transmembrane region" description="Helical" evidence="14">
    <location>
        <begin position="511"/>
        <end position="532"/>
    </location>
</feature>
<evidence type="ECO:0000256" key="12">
    <source>
        <dbReference type="ARBA" id="ARBA00022989"/>
    </source>
</evidence>
<evidence type="ECO:0000256" key="6">
    <source>
        <dbReference type="ARBA" id="ARBA00022553"/>
    </source>
</evidence>
<accession>A0A2U8WW53</accession>
<keyword evidence="5" id="KW-1003">Cell membrane</keyword>
<protein>
    <recommendedName>
        <fullName evidence="3">protein-N(pi)-phosphohistidine--D-fructose phosphotransferase</fullName>
        <ecNumber evidence="3">2.7.1.202</ecNumber>
    </recommendedName>
</protein>
<dbReference type="Pfam" id="PF02378">
    <property type="entry name" value="PTS_EIIC"/>
    <property type="match status" value="1"/>
</dbReference>
<dbReference type="KEGG" id="mtea:DK419_27800"/>
<evidence type="ECO:0000256" key="11">
    <source>
        <dbReference type="ARBA" id="ARBA00022777"/>
    </source>
</evidence>
<feature type="transmembrane region" description="Helical" evidence="14">
    <location>
        <begin position="255"/>
        <end position="273"/>
    </location>
</feature>
<keyword evidence="4" id="KW-0813">Transport</keyword>
<keyword evidence="18" id="KW-1185">Reference proteome</keyword>
<dbReference type="AlphaFoldDB" id="A0A2U8WW53"/>
<evidence type="ECO:0000256" key="13">
    <source>
        <dbReference type="ARBA" id="ARBA00023136"/>
    </source>
</evidence>
<evidence type="ECO:0000256" key="5">
    <source>
        <dbReference type="ARBA" id="ARBA00022475"/>
    </source>
</evidence>
<dbReference type="InterPro" id="IPR013011">
    <property type="entry name" value="PTS_EIIB_2"/>
</dbReference>
<dbReference type="SUPFAM" id="SSF52794">
    <property type="entry name" value="PTS system IIB component-like"/>
    <property type="match status" value="2"/>
</dbReference>
<keyword evidence="12 14" id="KW-1133">Transmembrane helix</keyword>
<evidence type="ECO:0000256" key="1">
    <source>
        <dbReference type="ARBA" id="ARBA00001401"/>
    </source>
</evidence>
<evidence type="ECO:0000259" key="16">
    <source>
        <dbReference type="PROSITE" id="PS51104"/>
    </source>
</evidence>
<dbReference type="GO" id="GO:0005886">
    <property type="term" value="C:plasma membrane"/>
    <property type="evidence" value="ECO:0007669"/>
    <property type="project" value="UniProtKB-SubCell"/>
</dbReference>
<evidence type="ECO:0000256" key="14">
    <source>
        <dbReference type="SAM" id="Phobius"/>
    </source>
</evidence>
<feature type="transmembrane region" description="Helical" evidence="14">
    <location>
        <begin position="336"/>
        <end position="359"/>
    </location>
</feature>
<dbReference type="EMBL" id="CP029553">
    <property type="protein sequence ID" value="AWN49670.1"/>
    <property type="molecule type" value="Genomic_DNA"/>
</dbReference>
<dbReference type="PROSITE" id="PS51104">
    <property type="entry name" value="PTS_EIIC_TYPE_2"/>
    <property type="match status" value="1"/>
</dbReference>
<dbReference type="PANTHER" id="PTHR30505:SF0">
    <property type="entry name" value="FRUCTOSE-LIKE PTS SYSTEM EIIBC COMPONENT-RELATED"/>
    <property type="match status" value="1"/>
</dbReference>
<keyword evidence="9" id="KW-0598">Phosphotransferase system</keyword>
<keyword evidence="6" id="KW-0597">Phosphoprotein</keyword>
<dbReference type="InterPro" id="IPR013014">
    <property type="entry name" value="PTS_EIIC_2"/>
</dbReference>
<evidence type="ECO:0000256" key="3">
    <source>
        <dbReference type="ARBA" id="ARBA00012799"/>
    </source>
</evidence>
<feature type="transmembrane region" description="Helical" evidence="14">
    <location>
        <begin position="484"/>
        <end position="504"/>
    </location>
</feature>
<dbReference type="InterPro" id="IPR003501">
    <property type="entry name" value="PTS_EIIB_2/3"/>
</dbReference>
<dbReference type="EC" id="2.7.1.202" evidence="3"/>
<reference evidence="17 18" key="1">
    <citation type="submission" date="2018-05" db="EMBL/GenBank/DDBJ databases">
        <title>Complete Genome Sequence of Methylobacterium sp. 17Sr1-28.</title>
        <authorList>
            <person name="Srinivasan S."/>
        </authorList>
    </citation>
    <scope>NUCLEOTIDE SEQUENCE [LARGE SCALE GENOMIC DNA]</scope>
    <source>
        <strain evidence="17 18">17Sr1-28</strain>
    </source>
</reference>
<proteinExistence type="predicted"/>
<evidence type="ECO:0000256" key="8">
    <source>
        <dbReference type="ARBA" id="ARBA00022679"/>
    </source>
</evidence>
<feature type="transmembrane region" description="Helical" evidence="14">
    <location>
        <begin position="294"/>
        <end position="316"/>
    </location>
</feature>
<sequence length="578" mass="57213">MTHLVAVVGGGDLSTHAVLAAEALRRAAGRRNQRLDLELRGRGATGAPLSDSAIRGADAVLLVGSGDLGEGRFGALRRAKAAIEDVLADVEGVIDRALAGATPGGAPAAGGAPAESAPGKKRIVAITSCPTGIAHTFMAAEGIQAAAQALGHDVRVETQGSVGARDALTPDEIAAADIVLIAADTGVDRGRFSGKRVYATTTKAAIRDGKGLIATALKDAEVQGAGTAEAGPARPAAAAETKAGAYKHLMTGVSFMLPFVVAGGLLIALAFAFGGIDAMSPENKGTLGFALGEIGAKAAFALIVPALAGYIAYSIADRPGIAPGMIGGMLAANLNAGFLGGIVAGFIAGYTVSFLSRAIRLPKNLEGLKPVLILPLIGTLVTGLLMVYVVGVPVAALLAALTGWLKGMQGASALLLGLILGAMMAVDMGGPINKAAYASSAALISSGIYAPMAAVMLAGMTPPLGIALATRLFPGRFTAAEREAGSAAAVLGAAFITEGAIPFAAADPLRVIPALVAGSAAAGALSMTLGVALRVPHGGLFVLPIPNAITPVLGAVVALVVGTAITAVLVGVFKKRAA</sequence>
<dbReference type="InterPro" id="IPR003352">
    <property type="entry name" value="PTS_EIIC"/>
</dbReference>
<dbReference type="PANTHER" id="PTHR30505">
    <property type="entry name" value="FRUCTOSE-LIKE PERMEASE"/>
    <property type="match status" value="1"/>
</dbReference>
<feature type="domain" description="PTS EIIB type-2" evidence="15">
    <location>
        <begin position="123"/>
        <end position="218"/>
    </location>
</feature>
<keyword evidence="11" id="KW-0418">Kinase</keyword>
<dbReference type="GO" id="GO:0016301">
    <property type="term" value="F:kinase activity"/>
    <property type="evidence" value="ECO:0007669"/>
    <property type="project" value="UniProtKB-KW"/>
</dbReference>
<keyword evidence="8" id="KW-0808">Transferase</keyword>
<feature type="transmembrane region" description="Helical" evidence="14">
    <location>
        <begin position="441"/>
        <end position="464"/>
    </location>
</feature>
<keyword evidence="10 14" id="KW-0812">Transmembrane</keyword>
<comment type="subcellular location">
    <subcellularLocation>
        <location evidence="2">Cell inner membrane</location>
        <topology evidence="2">Multi-pass membrane protein</topology>
    </subcellularLocation>
</comment>
<feature type="transmembrane region" description="Helical" evidence="14">
    <location>
        <begin position="371"/>
        <end position="404"/>
    </location>
</feature>
<evidence type="ECO:0000259" key="15">
    <source>
        <dbReference type="PROSITE" id="PS51099"/>
    </source>
</evidence>
<comment type="catalytic activity">
    <reaction evidence="1">
        <text>D-fructose(out) + N(pros)-phospho-L-histidyl-[protein] = D-fructose 1-phosphate(in) + L-histidyl-[protein]</text>
        <dbReference type="Rhea" id="RHEA:49252"/>
        <dbReference type="Rhea" id="RHEA-COMP:9745"/>
        <dbReference type="Rhea" id="RHEA-COMP:9746"/>
        <dbReference type="ChEBI" id="CHEBI:29979"/>
        <dbReference type="ChEBI" id="CHEBI:37721"/>
        <dbReference type="ChEBI" id="CHEBI:58674"/>
        <dbReference type="ChEBI" id="CHEBI:64837"/>
        <dbReference type="EC" id="2.7.1.202"/>
    </reaction>
</comment>
<dbReference type="Proteomes" id="UP000245444">
    <property type="component" value="Chromosome"/>
</dbReference>
<dbReference type="NCBIfam" id="TIGR00829">
    <property type="entry name" value="FRU"/>
    <property type="match status" value="1"/>
</dbReference>
<dbReference type="GO" id="GO:0022877">
    <property type="term" value="F:protein-N(PI)-phosphohistidine-fructose phosphotransferase system transporter activity"/>
    <property type="evidence" value="ECO:0007669"/>
    <property type="project" value="InterPro"/>
</dbReference>
<name>A0A2U8WW53_9HYPH</name>
<feature type="transmembrane region" description="Helical" evidence="14">
    <location>
        <begin position="410"/>
        <end position="429"/>
    </location>
</feature>
<dbReference type="GO" id="GO:0090563">
    <property type="term" value="F:protein-phosphocysteine-sugar phosphotransferase activity"/>
    <property type="evidence" value="ECO:0007669"/>
    <property type="project" value="TreeGrafter"/>
</dbReference>
<dbReference type="FunFam" id="3.40.50.2300:FF:000014">
    <property type="entry name" value="PTS system fructose-like transporter subunit IIB"/>
    <property type="match status" value="1"/>
</dbReference>
<feature type="transmembrane region" description="Helical" evidence="14">
    <location>
        <begin position="552"/>
        <end position="573"/>
    </location>
</feature>
<gene>
    <name evidence="17" type="ORF">DK419_27800</name>
</gene>
<dbReference type="GO" id="GO:0009401">
    <property type="term" value="P:phosphoenolpyruvate-dependent sugar phosphotransferase system"/>
    <property type="evidence" value="ECO:0007669"/>
    <property type="project" value="UniProtKB-KW"/>
</dbReference>
<dbReference type="InterPro" id="IPR003353">
    <property type="entry name" value="PTS_IIB_fruc"/>
</dbReference>